<dbReference type="CDD" id="cd06261">
    <property type="entry name" value="TM_PBP2"/>
    <property type="match status" value="1"/>
</dbReference>
<keyword evidence="5 7" id="KW-1133">Transmembrane helix</keyword>
<evidence type="ECO:0000256" key="7">
    <source>
        <dbReference type="RuleBase" id="RU363032"/>
    </source>
</evidence>
<dbReference type="Gene3D" id="1.10.3720.10">
    <property type="entry name" value="MetI-like"/>
    <property type="match status" value="1"/>
</dbReference>
<dbReference type="InterPro" id="IPR050366">
    <property type="entry name" value="BP-dependent_transpt_permease"/>
</dbReference>
<dbReference type="Pfam" id="PF12911">
    <property type="entry name" value="OppC_N"/>
    <property type="match status" value="1"/>
</dbReference>
<organism evidence="9 10">
    <name type="scientific">Ferrimonas lipolytica</name>
    <dbReference type="NCBI Taxonomy" id="2724191"/>
    <lineage>
        <taxon>Bacteria</taxon>
        <taxon>Pseudomonadati</taxon>
        <taxon>Pseudomonadota</taxon>
        <taxon>Gammaproteobacteria</taxon>
        <taxon>Alteromonadales</taxon>
        <taxon>Ferrimonadaceae</taxon>
        <taxon>Ferrimonas</taxon>
    </lineage>
</organism>
<name>A0A6H1UBV4_9GAMM</name>
<dbReference type="Proteomes" id="UP000501602">
    <property type="component" value="Chromosome"/>
</dbReference>
<evidence type="ECO:0000256" key="1">
    <source>
        <dbReference type="ARBA" id="ARBA00004651"/>
    </source>
</evidence>
<protein>
    <submittedName>
        <fullName evidence="9">ABC transporter permease subunit</fullName>
    </submittedName>
</protein>
<feature type="transmembrane region" description="Helical" evidence="7">
    <location>
        <begin position="238"/>
        <end position="260"/>
    </location>
</feature>
<evidence type="ECO:0000256" key="2">
    <source>
        <dbReference type="ARBA" id="ARBA00022448"/>
    </source>
</evidence>
<keyword evidence="10" id="KW-1185">Reference proteome</keyword>
<keyword evidence="6 7" id="KW-0472">Membrane</keyword>
<dbReference type="PANTHER" id="PTHR43386:SF1">
    <property type="entry name" value="D,D-DIPEPTIDE TRANSPORT SYSTEM PERMEASE PROTEIN DDPC-RELATED"/>
    <property type="match status" value="1"/>
</dbReference>
<dbReference type="InterPro" id="IPR000515">
    <property type="entry name" value="MetI-like"/>
</dbReference>
<dbReference type="Pfam" id="PF00528">
    <property type="entry name" value="BPD_transp_1"/>
    <property type="match status" value="1"/>
</dbReference>
<evidence type="ECO:0000313" key="9">
    <source>
        <dbReference type="EMBL" id="QIZ76318.1"/>
    </source>
</evidence>
<accession>A0A6H1UBV4</accession>
<dbReference type="PROSITE" id="PS50928">
    <property type="entry name" value="ABC_TM1"/>
    <property type="match status" value="1"/>
</dbReference>
<evidence type="ECO:0000256" key="6">
    <source>
        <dbReference type="ARBA" id="ARBA00023136"/>
    </source>
</evidence>
<evidence type="ECO:0000259" key="8">
    <source>
        <dbReference type="PROSITE" id="PS50928"/>
    </source>
</evidence>
<reference evidence="9 10" key="1">
    <citation type="submission" date="2020-04" db="EMBL/GenBank/DDBJ databases">
        <title>Ferrimonas sp. S7 isolated from sea water.</title>
        <authorList>
            <person name="Bae S.S."/>
            <person name="Baek K."/>
        </authorList>
    </citation>
    <scope>NUCLEOTIDE SEQUENCE [LARGE SCALE GENOMIC DNA]</scope>
    <source>
        <strain evidence="9 10">S7</strain>
    </source>
</reference>
<dbReference type="InterPro" id="IPR025966">
    <property type="entry name" value="OppC_N"/>
</dbReference>
<evidence type="ECO:0000256" key="5">
    <source>
        <dbReference type="ARBA" id="ARBA00022989"/>
    </source>
</evidence>
<dbReference type="RefSeq" id="WP_168659578.1">
    <property type="nucleotide sequence ID" value="NZ_CP051180.1"/>
</dbReference>
<dbReference type="GO" id="GO:0055085">
    <property type="term" value="P:transmembrane transport"/>
    <property type="evidence" value="ECO:0007669"/>
    <property type="project" value="InterPro"/>
</dbReference>
<dbReference type="EMBL" id="CP051180">
    <property type="protein sequence ID" value="QIZ76318.1"/>
    <property type="molecule type" value="Genomic_DNA"/>
</dbReference>
<keyword evidence="2 7" id="KW-0813">Transport</keyword>
<keyword evidence="4 7" id="KW-0812">Transmembrane</keyword>
<dbReference type="SUPFAM" id="SSF161098">
    <property type="entry name" value="MetI-like"/>
    <property type="match status" value="1"/>
</dbReference>
<dbReference type="KEGG" id="fes:HER31_05070"/>
<feature type="transmembrane region" description="Helical" evidence="7">
    <location>
        <begin position="121"/>
        <end position="146"/>
    </location>
</feature>
<dbReference type="PANTHER" id="PTHR43386">
    <property type="entry name" value="OLIGOPEPTIDE TRANSPORT SYSTEM PERMEASE PROTEIN APPC"/>
    <property type="match status" value="1"/>
</dbReference>
<dbReference type="GO" id="GO:0005886">
    <property type="term" value="C:plasma membrane"/>
    <property type="evidence" value="ECO:0007669"/>
    <property type="project" value="UniProtKB-SubCell"/>
</dbReference>
<dbReference type="InterPro" id="IPR035906">
    <property type="entry name" value="MetI-like_sf"/>
</dbReference>
<evidence type="ECO:0000256" key="3">
    <source>
        <dbReference type="ARBA" id="ARBA00022475"/>
    </source>
</evidence>
<comment type="subcellular location">
    <subcellularLocation>
        <location evidence="1 7">Cell membrane</location>
        <topology evidence="1 7">Multi-pass membrane protein</topology>
    </subcellularLocation>
</comment>
<feature type="transmembrane region" description="Helical" evidence="7">
    <location>
        <begin position="166"/>
        <end position="185"/>
    </location>
</feature>
<sequence>MKRALLSKKRQFQLAIGLCVSLIIFALLGPFLAPHDPLETDFLHILAPPSALYPLGTDQVGRCILSRLLYGAQISLGMTFAMLSVIFVLGIAIGVVAGIRGGWLDTIIMRIADTILAFPDLVFAIAVVGLLGPGMVNTMCALAIIWWTKFARLSRVLVRTTVQSDAVIAGRMAGASGFTLVRHYILPSIMPPMLTQLSLDIGNMMLALAGLSFLGLGVQPPTPEWGNMLSEGREYLQSAPWLVIYPGIATFVVVIVFNILGDATRKYLNPERL</sequence>
<comment type="similarity">
    <text evidence="7">Belongs to the binding-protein-dependent transport system permease family.</text>
</comment>
<feature type="transmembrane region" description="Helical" evidence="7">
    <location>
        <begin position="12"/>
        <end position="33"/>
    </location>
</feature>
<feature type="transmembrane region" description="Helical" evidence="7">
    <location>
        <begin position="197"/>
        <end position="218"/>
    </location>
</feature>
<dbReference type="AlphaFoldDB" id="A0A6H1UBV4"/>
<proteinExistence type="inferred from homology"/>
<keyword evidence="3" id="KW-1003">Cell membrane</keyword>
<feature type="transmembrane region" description="Helical" evidence="7">
    <location>
        <begin position="74"/>
        <end position="100"/>
    </location>
</feature>
<evidence type="ECO:0000256" key="4">
    <source>
        <dbReference type="ARBA" id="ARBA00022692"/>
    </source>
</evidence>
<feature type="domain" description="ABC transmembrane type-1" evidence="8">
    <location>
        <begin position="72"/>
        <end position="261"/>
    </location>
</feature>
<gene>
    <name evidence="9" type="ORF">HER31_05070</name>
</gene>
<evidence type="ECO:0000313" key="10">
    <source>
        <dbReference type="Proteomes" id="UP000501602"/>
    </source>
</evidence>